<keyword evidence="6" id="KW-1185">Reference proteome</keyword>
<dbReference type="PRINTS" id="PR00037">
    <property type="entry name" value="HTHLACR"/>
</dbReference>
<dbReference type="Gene3D" id="3.30.750.70">
    <property type="entry name" value="4-hydroxybutyrate coenzyme like domains"/>
    <property type="match status" value="1"/>
</dbReference>
<dbReference type="InterPro" id="IPR036388">
    <property type="entry name" value="WH-like_DNA-bd_sf"/>
</dbReference>
<dbReference type="EMBL" id="QRIC01000025">
    <property type="protein sequence ID" value="RHG24104.1"/>
    <property type="molecule type" value="Genomic_DNA"/>
</dbReference>
<dbReference type="SUPFAM" id="SSF46785">
    <property type="entry name" value="Winged helix' DNA-binding domain"/>
    <property type="match status" value="1"/>
</dbReference>
<dbReference type="AlphaFoldDB" id="A0A414SSH4"/>
<dbReference type="PANTHER" id="PTHR30363">
    <property type="entry name" value="HTH-TYPE TRANSCRIPTIONAL REGULATOR SRLR-RELATED"/>
    <property type="match status" value="1"/>
</dbReference>
<name>A0A414SSH4_9FIRM</name>
<dbReference type="PROSITE" id="PS00894">
    <property type="entry name" value="HTH_DEOR_1"/>
    <property type="match status" value="1"/>
</dbReference>
<dbReference type="GO" id="GO:0003677">
    <property type="term" value="F:DNA binding"/>
    <property type="evidence" value="ECO:0007669"/>
    <property type="project" value="UniProtKB-KW"/>
</dbReference>
<evidence type="ECO:0000259" key="4">
    <source>
        <dbReference type="PROSITE" id="PS51000"/>
    </source>
</evidence>
<dbReference type="Pfam" id="PF00455">
    <property type="entry name" value="DeoRC"/>
    <property type="match status" value="1"/>
</dbReference>
<dbReference type="SUPFAM" id="SSF100950">
    <property type="entry name" value="NagB/RpiA/CoA transferase-like"/>
    <property type="match status" value="1"/>
</dbReference>
<accession>A0A414SSH4</accession>
<evidence type="ECO:0000256" key="2">
    <source>
        <dbReference type="ARBA" id="ARBA00023125"/>
    </source>
</evidence>
<dbReference type="RefSeq" id="WP_118225262.1">
    <property type="nucleotide sequence ID" value="NZ_QRIC01000025.1"/>
</dbReference>
<dbReference type="Gene3D" id="1.10.10.10">
    <property type="entry name" value="Winged helix-like DNA-binding domain superfamily/Winged helix DNA-binding domain"/>
    <property type="match status" value="1"/>
</dbReference>
<dbReference type="InterPro" id="IPR036390">
    <property type="entry name" value="WH_DNA-bd_sf"/>
</dbReference>
<sequence>MIAIERRNGILEKLQEDKKVVVGELSQLYKVSEETIRRDLERLEKEGLCTKSYGGAVFNENNNVEMPFNVRKKSNATGKQKIAELIADMVEDGEDILLDASTTAVYIAKALKSKRNLTVVTNSIEVLIELSDMTDWNVISLGGSLKEGFLAAIGAATIAGVKEYKVEKSIASCKAFAPEEGFYDTGDEFARTKRAMIERGDTKIMAIDSTKFEKSAFAKVMDTEDIDMIITDRKPQKTVLKVCEEKGIKCMYPEK</sequence>
<dbReference type="InterPro" id="IPR001034">
    <property type="entry name" value="DeoR_HTH"/>
</dbReference>
<protein>
    <submittedName>
        <fullName evidence="5">DeoR/GlpR transcriptional regulator</fullName>
    </submittedName>
</protein>
<dbReference type="SMART" id="SM00420">
    <property type="entry name" value="HTH_DEOR"/>
    <property type="match status" value="1"/>
</dbReference>
<evidence type="ECO:0000313" key="6">
    <source>
        <dbReference type="Proteomes" id="UP000284095"/>
    </source>
</evidence>
<evidence type="ECO:0000256" key="3">
    <source>
        <dbReference type="ARBA" id="ARBA00023163"/>
    </source>
</evidence>
<dbReference type="GO" id="GO:0003700">
    <property type="term" value="F:DNA-binding transcription factor activity"/>
    <property type="evidence" value="ECO:0007669"/>
    <property type="project" value="InterPro"/>
</dbReference>
<proteinExistence type="predicted"/>
<dbReference type="Proteomes" id="UP000284095">
    <property type="component" value="Unassembled WGS sequence"/>
</dbReference>
<dbReference type="InterPro" id="IPR014036">
    <property type="entry name" value="DeoR-like_C"/>
</dbReference>
<feature type="domain" description="HTH deoR-type" evidence="4">
    <location>
        <begin position="3"/>
        <end position="58"/>
    </location>
</feature>
<dbReference type="InterPro" id="IPR018356">
    <property type="entry name" value="Tscrpt_reg_HTH_DeoR_CS"/>
</dbReference>
<keyword evidence="3" id="KW-0804">Transcription</keyword>
<dbReference type="PANTHER" id="PTHR30363:SF44">
    <property type="entry name" value="AGA OPERON TRANSCRIPTIONAL REPRESSOR-RELATED"/>
    <property type="match status" value="1"/>
</dbReference>
<keyword evidence="1" id="KW-0805">Transcription regulation</keyword>
<comment type="caution">
    <text evidence="5">The sequence shown here is derived from an EMBL/GenBank/DDBJ whole genome shotgun (WGS) entry which is preliminary data.</text>
</comment>
<dbReference type="PROSITE" id="PS51000">
    <property type="entry name" value="HTH_DEOR_2"/>
    <property type="match status" value="1"/>
</dbReference>
<gene>
    <name evidence="5" type="ORF">DW265_10650</name>
</gene>
<organism evidence="5 6">
    <name type="scientific">Dorea longicatena</name>
    <dbReference type="NCBI Taxonomy" id="88431"/>
    <lineage>
        <taxon>Bacteria</taxon>
        <taxon>Bacillati</taxon>
        <taxon>Bacillota</taxon>
        <taxon>Clostridia</taxon>
        <taxon>Lachnospirales</taxon>
        <taxon>Lachnospiraceae</taxon>
        <taxon>Dorea</taxon>
    </lineage>
</organism>
<evidence type="ECO:0000256" key="1">
    <source>
        <dbReference type="ARBA" id="ARBA00023015"/>
    </source>
</evidence>
<reference evidence="5 6" key="1">
    <citation type="submission" date="2018-08" db="EMBL/GenBank/DDBJ databases">
        <title>A genome reference for cultivated species of the human gut microbiota.</title>
        <authorList>
            <person name="Zou Y."/>
            <person name="Xue W."/>
            <person name="Luo G."/>
        </authorList>
    </citation>
    <scope>NUCLEOTIDE SEQUENCE [LARGE SCALE GENOMIC DNA]</scope>
    <source>
        <strain evidence="5 6">AM22-22</strain>
    </source>
</reference>
<dbReference type="Pfam" id="PF08220">
    <property type="entry name" value="HTH_DeoR"/>
    <property type="match status" value="1"/>
</dbReference>
<dbReference type="InterPro" id="IPR050313">
    <property type="entry name" value="Carb_Metab_HTH_regulators"/>
</dbReference>
<dbReference type="InterPro" id="IPR037171">
    <property type="entry name" value="NagB/RpiA_transferase-like"/>
</dbReference>
<dbReference type="SMART" id="SM01134">
    <property type="entry name" value="DeoRC"/>
    <property type="match status" value="1"/>
</dbReference>
<keyword evidence="2" id="KW-0238">DNA-binding</keyword>
<evidence type="ECO:0000313" key="5">
    <source>
        <dbReference type="EMBL" id="RHG24104.1"/>
    </source>
</evidence>